<protein>
    <submittedName>
        <fullName evidence="2">Auxin response factor 1</fullName>
    </submittedName>
</protein>
<dbReference type="PANTHER" id="PTHR31384:SF25">
    <property type="entry name" value="AUXIN RESPONSE FACTOR"/>
    <property type="match status" value="1"/>
</dbReference>
<comment type="caution">
    <text evidence="2">The sequence shown here is derived from an EMBL/GenBank/DDBJ whole genome shotgun (WGS) entry which is preliminary data.</text>
</comment>
<keyword evidence="1" id="KW-1133">Transmembrane helix</keyword>
<sequence>MMDAQEKKKVLKDEMVIIIEYLFSSCLLLKINLITIMVVTTRHLELHNFTPQKTVSIVPLAKKVSKEHYPEGCFWLLIVALLNIIEGFQSEFSTEAQYMEFWHHCLIPHAYVPRQGEDVLYFPQGHLEQIEAFMPHGLNQQLPAIFLPPKILCKVVNVQLWVEEDSEQVLLK</sequence>
<evidence type="ECO:0000256" key="1">
    <source>
        <dbReference type="SAM" id="Phobius"/>
    </source>
</evidence>
<accession>A0A699H4K7</accession>
<dbReference type="GO" id="GO:0009725">
    <property type="term" value="P:response to hormone"/>
    <property type="evidence" value="ECO:0007669"/>
    <property type="project" value="InterPro"/>
</dbReference>
<reference evidence="2" key="1">
    <citation type="journal article" date="2019" name="Sci. Rep.">
        <title>Draft genome of Tanacetum cinerariifolium, the natural source of mosquito coil.</title>
        <authorList>
            <person name="Yamashiro T."/>
            <person name="Shiraishi A."/>
            <person name="Satake H."/>
            <person name="Nakayama K."/>
        </authorList>
    </citation>
    <scope>NUCLEOTIDE SEQUENCE</scope>
</reference>
<dbReference type="EMBL" id="BKCJ010104800">
    <property type="protein sequence ID" value="GEX37755.1"/>
    <property type="molecule type" value="Genomic_DNA"/>
</dbReference>
<proteinExistence type="predicted"/>
<feature type="transmembrane region" description="Helical" evidence="1">
    <location>
        <begin position="21"/>
        <end position="39"/>
    </location>
</feature>
<dbReference type="PANTHER" id="PTHR31384">
    <property type="entry name" value="AUXIN RESPONSE FACTOR 4-RELATED"/>
    <property type="match status" value="1"/>
</dbReference>
<gene>
    <name evidence="2" type="ORF">Tci_309730</name>
</gene>
<name>A0A699H4K7_TANCI</name>
<dbReference type="InterPro" id="IPR044835">
    <property type="entry name" value="ARF_plant"/>
</dbReference>
<dbReference type="AlphaFoldDB" id="A0A699H4K7"/>
<evidence type="ECO:0000313" key="2">
    <source>
        <dbReference type="EMBL" id="GEX37755.1"/>
    </source>
</evidence>
<organism evidence="2">
    <name type="scientific">Tanacetum cinerariifolium</name>
    <name type="common">Dalmatian daisy</name>
    <name type="synonym">Chrysanthemum cinerariifolium</name>
    <dbReference type="NCBI Taxonomy" id="118510"/>
    <lineage>
        <taxon>Eukaryota</taxon>
        <taxon>Viridiplantae</taxon>
        <taxon>Streptophyta</taxon>
        <taxon>Embryophyta</taxon>
        <taxon>Tracheophyta</taxon>
        <taxon>Spermatophyta</taxon>
        <taxon>Magnoliopsida</taxon>
        <taxon>eudicotyledons</taxon>
        <taxon>Gunneridae</taxon>
        <taxon>Pentapetalae</taxon>
        <taxon>asterids</taxon>
        <taxon>campanulids</taxon>
        <taxon>Asterales</taxon>
        <taxon>Asteraceae</taxon>
        <taxon>Asteroideae</taxon>
        <taxon>Anthemideae</taxon>
        <taxon>Anthemidinae</taxon>
        <taxon>Tanacetum</taxon>
    </lineage>
</organism>
<dbReference type="GO" id="GO:0006355">
    <property type="term" value="P:regulation of DNA-templated transcription"/>
    <property type="evidence" value="ECO:0007669"/>
    <property type="project" value="InterPro"/>
</dbReference>
<dbReference type="GO" id="GO:0003677">
    <property type="term" value="F:DNA binding"/>
    <property type="evidence" value="ECO:0007669"/>
    <property type="project" value="InterPro"/>
</dbReference>
<keyword evidence="1" id="KW-0472">Membrane</keyword>
<keyword evidence="1" id="KW-0812">Transmembrane</keyword>